<evidence type="ECO:0000256" key="3">
    <source>
        <dbReference type="ARBA" id="ARBA00012865"/>
    </source>
</evidence>
<dbReference type="EMBL" id="CP157947">
    <property type="protein sequence ID" value="XBS68767.1"/>
    <property type="molecule type" value="Genomic_DNA"/>
</dbReference>
<dbReference type="GO" id="GO:0017001">
    <property type="term" value="P:antibiotic catabolic process"/>
    <property type="evidence" value="ECO:0007669"/>
    <property type="project" value="InterPro"/>
</dbReference>
<dbReference type="PANTHER" id="PTHR46825:SF8">
    <property type="entry name" value="BETA-LACTAMASE-RELATED"/>
    <property type="match status" value="1"/>
</dbReference>
<organism evidence="8">
    <name type="scientific">Acerihabitans sp. KWT182</name>
    <dbReference type="NCBI Taxonomy" id="3157919"/>
    <lineage>
        <taxon>Bacteria</taxon>
        <taxon>Pseudomonadati</taxon>
        <taxon>Pseudomonadota</taxon>
        <taxon>Gammaproteobacteria</taxon>
        <taxon>Enterobacterales</taxon>
        <taxon>Pectobacteriaceae</taxon>
        <taxon>Acerihabitans</taxon>
    </lineage>
</organism>
<dbReference type="SUPFAM" id="SSF56601">
    <property type="entry name" value="beta-lactamase/transpeptidase-like"/>
    <property type="match status" value="1"/>
</dbReference>
<evidence type="ECO:0000256" key="2">
    <source>
        <dbReference type="ARBA" id="ARBA00007840"/>
    </source>
</evidence>
<dbReference type="InterPro" id="IPR001466">
    <property type="entry name" value="Beta-lactam-related"/>
</dbReference>
<name>A0AAU7Q6K7_9GAMM</name>
<proteinExistence type="inferred from homology"/>
<dbReference type="InterPro" id="IPR058136">
    <property type="entry name" value="AmpC"/>
</dbReference>
<dbReference type="NCBIfam" id="NF033085">
    <property type="entry name" value="bla_class_C"/>
    <property type="match status" value="1"/>
</dbReference>
<feature type="domain" description="Beta-lactamase-related" evidence="7">
    <location>
        <begin position="15"/>
        <end position="329"/>
    </location>
</feature>
<evidence type="ECO:0000256" key="1">
    <source>
        <dbReference type="ARBA" id="ARBA00001526"/>
    </source>
</evidence>
<keyword evidence="4 6" id="KW-0378">Hydrolase</keyword>
<evidence type="ECO:0000256" key="5">
    <source>
        <dbReference type="ARBA" id="ARBA00023251"/>
    </source>
</evidence>
<evidence type="ECO:0000259" key="7">
    <source>
        <dbReference type="Pfam" id="PF00144"/>
    </source>
</evidence>
<reference evidence="8" key="1">
    <citation type="submission" date="2024-06" db="EMBL/GenBank/DDBJ databases">
        <authorList>
            <person name="Coelho C."/>
            <person name="Bento M."/>
            <person name="Garcia E."/>
            <person name="Camelo A."/>
            <person name="Brandao I."/>
            <person name="Espirito Santo C."/>
            <person name="Trovao J."/>
            <person name="Verissimo A."/>
            <person name="Costa J."/>
            <person name="Tiago I."/>
        </authorList>
    </citation>
    <scope>NUCLEOTIDE SEQUENCE</scope>
    <source>
        <strain evidence="8">KWT182</strain>
    </source>
</reference>
<dbReference type="Gene3D" id="3.40.710.10">
    <property type="entry name" value="DD-peptidase/beta-lactamase superfamily"/>
    <property type="match status" value="1"/>
</dbReference>
<dbReference type="PROSITE" id="PS00336">
    <property type="entry name" value="BETA_LACTAMASE_C"/>
    <property type="match status" value="1"/>
</dbReference>
<dbReference type="InterPro" id="IPR050491">
    <property type="entry name" value="AmpC-like"/>
</dbReference>
<dbReference type="PANTHER" id="PTHR46825">
    <property type="entry name" value="D-ALANYL-D-ALANINE-CARBOXYPEPTIDASE/ENDOPEPTIDASE AMPH"/>
    <property type="match status" value="1"/>
</dbReference>
<evidence type="ECO:0000256" key="6">
    <source>
        <dbReference type="RuleBase" id="RU361140"/>
    </source>
</evidence>
<keyword evidence="5 6" id="KW-0046">Antibiotic resistance</keyword>
<dbReference type="GO" id="GO:0008800">
    <property type="term" value="F:beta-lactamase activity"/>
    <property type="evidence" value="ECO:0007669"/>
    <property type="project" value="UniProtKB-UniRule"/>
</dbReference>
<dbReference type="Pfam" id="PF00144">
    <property type="entry name" value="Beta-lactamase"/>
    <property type="match status" value="1"/>
</dbReference>
<evidence type="ECO:0000256" key="4">
    <source>
        <dbReference type="ARBA" id="ARBA00022801"/>
    </source>
</evidence>
<accession>A0AAU7Q6K7</accession>
<sequence length="330" mass="36337">MKYRADVERSVLPVIERYAIPGMAVALTIDGKHYFYNYGLSSVAPAKKVTSETLFELGSLSKTFNVTLAAYADLQEKLRLTDRVGQYLPGLKNTAFGDLSLINLATHTTGGLPLQVPDSVTSEAQLMDYLRAWRPSDSAGQGRSYSNISIGALGLIAAKALGDSYAHLLQNVILPGLDMRHTWLDVPDREMTNYAWGYNKQNKPVRVNPGMLSEEAYGVKSTSADMIRFVEANMKQAGEGNAVQQAVTETHRGYFSTAHYTQDMLWEQYPWPVALSTVIEGNSNEMTYNINPVKTLRPVTPPRQAVLLNKTGATEGFGAYVAFIPEKKSA</sequence>
<dbReference type="GO" id="GO:0030288">
    <property type="term" value="C:outer membrane-bounded periplasmic space"/>
    <property type="evidence" value="ECO:0007669"/>
    <property type="project" value="InterPro"/>
</dbReference>
<dbReference type="GO" id="GO:0046677">
    <property type="term" value="P:response to antibiotic"/>
    <property type="evidence" value="ECO:0007669"/>
    <property type="project" value="UniProtKB-UniRule"/>
</dbReference>
<protein>
    <recommendedName>
        <fullName evidence="3 6">Beta-lactamase</fullName>
        <ecNumber evidence="3 6">3.5.2.6</ecNumber>
    </recommendedName>
</protein>
<gene>
    <name evidence="8" type="primary">ampC</name>
    <name evidence="8" type="ORF">ABK905_19580</name>
</gene>
<dbReference type="AlphaFoldDB" id="A0AAU7Q6K7"/>
<dbReference type="InterPro" id="IPR001586">
    <property type="entry name" value="Beta-lactam_class-C_AS"/>
</dbReference>
<evidence type="ECO:0000313" key="8">
    <source>
        <dbReference type="EMBL" id="XBS68767.1"/>
    </source>
</evidence>
<dbReference type="EC" id="3.5.2.6" evidence="3 6"/>
<comment type="catalytic activity">
    <reaction evidence="1 6">
        <text>a beta-lactam + H2O = a substituted beta-amino acid</text>
        <dbReference type="Rhea" id="RHEA:20401"/>
        <dbReference type="ChEBI" id="CHEBI:15377"/>
        <dbReference type="ChEBI" id="CHEBI:35627"/>
        <dbReference type="ChEBI" id="CHEBI:140347"/>
        <dbReference type="EC" id="3.5.2.6"/>
    </reaction>
</comment>
<dbReference type="InterPro" id="IPR012338">
    <property type="entry name" value="Beta-lactam/transpept-like"/>
</dbReference>
<comment type="similarity">
    <text evidence="2 6">Belongs to the class-C beta-lactamase family.</text>
</comment>